<evidence type="ECO:0000313" key="15">
    <source>
        <dbReference type="Proteomes" id="UP000006329"/>
    </source>
</evidence>
<dbReference type="EC" id="2.7.6.3" evidence="3"/>
<reference evidence="14" key="1">
    <citation type="submission" date="2012-10" db="EMBL/GenBank/DDBJ databases">
        <authorList>
            <person name="Harkins D.M."/>
            <person name="Durkin A.S."/>
            <person name="Brinkac L.M."/>
            <person name="Haft D.H."/>
            <person name="Selengut J.D."/>
            <person name="Sanka R."/>
            <person name="DePew J."/>
            <person name="Purushe J."/>
            <person name="Matthias M.A."/>
            <person name="Vinetz J.M."/>
            <person name="Sutton G.G."/>
            <person name="Nierman W.C."/>
            <person name="Fouts D.E."/>
        </authorList>
    </citation>
    <scope>NUCLEOTIDE SEQUENCE [LARGE SCALE GENOMIC DNA]</scope>
    <source>
        <strain evidence="14">MOR084</strain>
    </source>
</reference>
<gene>
    <name evidence="14" type="primary">folK</name>
    <name evidence="14" type="ORF">LEP1GSC179_3893</name>
</gene>
<keyword evidence="15" id="KW-1185">Reference proteome</keyword>
<dbReference type="PANTHER" id="PTHR43071:SF1">
    <property type="entry name" value="2-AMINO-4-HYDROXY-6-HYDROXYMETHYLDIHYDROPTERIDINE PYROPHOSPHOKINASE"/>
    <property type="match status" value="1"/>
</dbReference>
<keyword evidence="6" id="KW-0547">Nucleotide-binding</keyword>
<evidence type="ECO:0000256" key="11">
    <source>
        <dbReference type="ARBA" id="ARBA00029766"/>
    </source>
</evidence>
<dbReference type="GO" id="GO:0016301">
    <property type="term" value="F:kinase activity"/>
    <property type="evidence" value="ECO:0007669"/>
    <property type="project" value="UniProtKB-KW"/>
</dbReference>
<sequence length="149" mass="17132">MKEAFLSLGSNLGNRAEFLKIAVRKLKNIIEIEVLKESEPLNTVALEVTDQPDFLNQILKIETTFSPEELLEVALRIEKEMGRIRKIEKGPREVDIDILAYDTITMDTHNLHLPHHSLFTRPFIREILESIGEGSLYERFAGDGYEKHT</sequence>
<dbReference type="GeneID" id="29739916"/>
<comment type="function">
    <text evidence="10">Catalyzes the transfer of pyrophosphate from adenosine triphosphate (ATP) to 6-hydroxymethyl-7,8-dihydropterin, an enzymatic step in folate biosynthesis pathway.</text>
</comment>
<comment type="caution">
    <text evidence="14">The sequence shown here is derived from an EMBL/GenBank/DDBJ whole genome shotgun (WGS) entry which is preliminary data.</text>
</comment>
<evidence type="ECO:0000256" key="1">
    <source>
        <dbReference type="ARBA" id="ARBA00005051"/>
    </source>
</evidence>
<dbReference type="EMBL" id="AHON02000062">
    <property type="protein sequence ID" value="EKO32900.1"/>
    <property type="molecule type" value="Genomic_DNA"/>
</dbReference>
<evidence type="ECO:0000256" key="3">
    <source>
        <dbReference type="ARBA" id="ARBA00013253"/>
    </source>
</evidence>
<evidence type="ECO:0000256" key="4">
    <source>
        <dbReference type="ARBA" id="ARBA00016218"/>
    </source>
</evidence>
<dbReference type="Pfam" id="PF01288">
    <property type="entry name" value="HPPK"/>
    <property type="match status" value="1"/>
</dbReference>
<accession>A0A0E2BDC3</accession>
<dbReference type="Proteomes" id="UP000006329">
    <property type="component" value="Unassembled WGS sequence"/>
</dbReference>
<dbReference type="RefSeq" id="WP_004460734.1">
    <property type="nucleotide sequence ID" value="NZ_AHON02000062.1"/>
</dbReference>
<comment type="pathway">
    <text evidence="1">Cofactor biosynthesis; tetrahydrofolate biosynthesis; 2-amino-4-hydroxy-6-hydroxymethyl-7,8-dihydropteridine diphosphate from 7,8-dihydroneopterin triphosphate: step 4/4.</text>
</comment>
<dbReference type="CDD" id="cd00483">
    <property type="entry name" value="HPPK"/>
    <property type="match status" value="1"/>
</dbReference>
<evidence type="ECO:0000256" key="10">
    <source>
        <dbReference type="ARBA" id="ARBA00029409"/>
    </source>
</evidence>
<dbReference type="Gene3D" id="3.30.70.560">
    <property type="entry name" value="7,8-Dihydro-6-hydroxymethylpterin-pyrophosphokinase HPPK"/>
    <property type="match status" value="1"/>
</dbReference>
<dbReference type="GO" id="GO:0046656">
    <property type="term" value="P:folic acid biosynthetic process"/>
    <property type="evidence" value="ECO:0007669"/>
    <property type="project" value="UniProtKB-KW"/>
</dbReference>
<evidence type="ECO:0000313" key="14">
    <source>
        <dbReference type="EMBL" id="EKO32900.1"/>
    </source>
</evidence>
<dbReference type="NCBIfam" id="TIGR01498">
    <property type="entry name" value="folK"/>
    <property type="match status" value="1"/>
</dbReference>
<evidence type="ECO:0000256" key="12">
    <source>
        <dbReference type="ARBA" id="ARBA00033413"/>
    </source>
</evidence>
<evidence type="ECO:0000256" key="7">
    <source>
        <dbReference type="ARBA" id="ARBA00022777"/>
    </source>
</evidence>
<dbReference type="GO" id="GO:0005524">
    <property type="term" value="F:ATP binding"/>
    <property type="evidence" value="ECO:0007669"/>
    <property type="project" value="UniProtKB-KW"/>
</dbReference>
<evidence type="ECO:0000256" key="6">
    <source>
        <dbReference type="ARBA" id="ARBA00022741"/>
    </source>
</evidence>
<evidence type="ECO:0000256" key="9">
    <source>
        <dbReference type="ARBA" id="ARBA00022909"/>
    </source>
</evidence>
<feature type="domain" description="7,8-dihydro-6-hydroxymethylpterin-pyrophosphokinase" evidence="13">
    <location>
        <begin position="5"/>
        <end position="131"/>
    </location>
</feature>
<keyword evidence="9" id="KW-0289">Folate biosynthesis</keyword>
<dbReference type="UniPathway" id="UPA00077">
    <property type="reaction ID" value="UER00155"/>
</dbReference>
<keyword evidence="8" id="KW-0067">ATP-binding</keyword>
<keyword evidence="7" id="KW-0418">Kinase</keyword>
<evidence type="ECO:0000256" key="2">
    <source>
        <dbReference type="ARBA" id="ARBA00005810"/>
    </source>
</evidence>
<dbReference type="SUPFAM" id="SSF55083">
    <property type="entry name" value="6-hydroxymethyl-7,8-dihydropterin pyrophosphokinase, HPPK"/>
    <property type="match status" value="1"/>
</dbReference>
<evidence type="ECO:0000256" key="5">
    <source>
        <dbReference type="ARBA" id="ARBA00022679"/>
    </source>
</evidence>
<dbReference type="InterPro" id="IPR000550">
    <property type="entry name" value="Hppk"/>
</dbReference>
<dbReference type="PANTHER" id="PTHR43071">
    <property type="entry name" value="2-AMINO-4-HYDROXY-6-HYDROXYMETHYLDIHYDROPTERIDINE PYROPHOSPHOKINASE"/>
    <property type="match status" value="1"/>
</dbReference>
<name>A0A0E2BDC3_9LEPT</name>
<evidence type="ECO:0000259" key="13">
    <source>
        <dbReference type="Pfam" id="PF01288"/>
    </source>
</evidence>
<protein>
    <recommendedName>
        <fullName evidence="4">2-amino-4-hydroxy-6-hydroxymethyldihydropteridine pyrophosphokinase</fullName>
        <ecNumber evidence="3">2.7.6.3</ecNumber>
    </recommendedName>
    <alternativeName>
        <fullName evidence="11">6-hydroxymethyl-7,8-dihydropterin pyrophosphokinase</fullName>
    </alternativeName>
    <alternativeName>
        <fullName evidence="12">7,8-dihydro-6-hydroxymethylpterin-pyrophosphokinase</fullName>
    </alternativeName>
</protein>
<dbReference type="AlphaFoldDB" id="A0A0E2BDC3"/>
<dbReference type="InterPro" id="IPR035907">
    <property type="entry name" value="Hppk_sf"/>
</dbReference>
<comment type="similarity">
    <text evidence="2">Belongs to the HPPK family.</text>
</comment>
<evidence type="ECO:0000256" key="8">
    <source>
        <dbReference type="ARBA" id="ARBA00022840"/>
    </source>
</evidence>
<keyword evidence="5 14" id="KW-0808">Transferase</keyword>
<proteinExistence type="inferred from homology"/>
<dbReference type="GO" id="GO:0003848">
    <property type="term" value="F:2-amino-4-hydroxy-6-hydroxymethyldihydropteridine diphosphokinase activity"/>
    <property type="evidence" value="ECO:0007669"/>
    <property type="project" value="UniProtKB-EC"/>
</dbReference>
<organism evidence="14 15">
    <name type="scientific">Leptospira santarosai str. MOR084</name>
    <dbReference type="NCBI Taxonomy" id="1049984"/>
    <lineage>
        <taxon>Bacteria</taxon>
        <taxon>Pseudomonadati</taxon>
        <taxon>Spirochaetota</taxon>
        <taxon>Spirochaetia</taxon>
        <taxon>Leptospirales</taxon>
        <taxon>Leptospiraceae</taxon>
        <taxon>Leptospira</taxon>
    </lineage>
</organism>
<dbReference type="GO" id="GO:0046654">
    <property type="term" value="P:tetrahydrofolate biosynthetic process"/>
    <property type="evidence" value="ECO:0007669"/>
    <property type="project" value="UniProtKB-UniPathway"/>
</dbReference>